<organism evidence="2">
    <name type="scientific">Solanum lycopersicum</name>
    <name type="common">Tomato</name>
    <name type="synonym">Lycopersicon esculentum</name>
    <dbReference type="NCBI Taxonomy" id="4081"/>
    <lineage>
        <taxon>Eukaryota</taxon>
        <taxon>Viridiplantae</taxon>
        <taxon>Streptophyta</taxon>
        <taxon>Embryophyta</taxon>
        <taxon>Tracheophyta</taxon>
        <taxon>Spermatophyta</taxon>
        <taxon>Magnoliopsida</taxon>
        <taxon>eudicotyledons</taxon>
        <taxon>Gunneridae</taxon>
        <taxon>Pentapetalae</taxon>
        <taxon>asterids</taxon>
        <taxon>lamiids</taxon>
        <taxon>Solanales</taxon>
        <taxon>Solanaceae</taxon>
        <taxon>Solanoideae</taxon>
        <taxon>Solaneae</taxon>
        <taxon>Solanum</taxon>
        <taxon>Solanum subgen. Lycopersicon</taxon>
    </lineage>
</organism>
<dbReference type="AlphaFoldDB" id="A0A3Q7EYJ4"/>
<accession>A0A3Q7EYJ4</accession>
<reference evidence="2" key="2">
    <citation type="submission" date="2019-01" db="UniProtKB">
        <authorList>
            <consortium name="EnsemblPlants"/>
        </authorList>
    </citation>
    <scope>IDENTIFICATION</scope>
    <source>
        <strain evidence="2">cv. Heinz 1706</strain>
    </source>
</reference>
<evidence type="ECO:0000256" key="1">
    <source>
        <dbReference type="SAM" id="MobiDB-lite"/>
    </source>
</evidence>
<dbReference type="Gramene" id="Solyc02g062515.1.1">
    <property type="protein sequence ID" value="Solyc02g062515.1.1"/>
    <property type="gene ID" value="Solyc02g062515.1"/>
</dbReference>
<feature type="compositionally biased region" description="Polar residues" evidence="1">
    <location>
        <begin position="66"/>
        <end position="77"/>
    </location>
</feature>
<feature type="region of interest" description="Disordered" evidence="1">
    <location>
        <begin position="53"/>
        <end position="77"/>
    </location>
</feature>
<evidence type="ECO:0000313" key="2">
    <source>
        <dbReference type="EnsemblPlants" id="Solyc02g062515.1.1"/>
    </source>
</evidence>
<reference evidence="2" key="1">
    <citation type="journal article" date="2012" name="Nature">
        <title>The tomato genome sequence provides insights into fleshy fruit evolution.</title>
        <authorList>
            <consortium name="Tomato Genome Consortium"/>
        </authorList>
    </citation>
    <scope>NUCLEOTIDE SEQUENCE [LARGE SCALE GENOMIC DNA]</scope>
    <source>
        <strain evidence="2">cv. Heinz 1706</strain>
    </source>
</reference>
<dbReference type="InParanoid" id="A0A3Q7EYJ4"/>
<dbReference type="Proteomes" id="UP000004994">
    <property type="component" value="Chromosome 2"/>
</dbReference>
<sequence>MGKTEMEMFKNSKVKLMSETTEGLMSTSSERIGYASVSFAERRGGIGLVISEISEPNPKGPAPMAKTTTPPSDQWTVTDVDSDFIDALQA</sequence>
<name>A0A3Q7EYJ4_SOLLC</name>
<evidence type="ECO:0000313" key="3">
    <source>
        <dbReference type="Proteomes" id="UP000004994"/>
    </source>
</evidence>
<protein>
    <submittedName>
        <fullName evidence="2">Uncharacterized protein</fullName>
    </submittedName>
</protein>
<dbReference type="EnsemblPlants" id="Solyc02g062515.1.1">
    <property type="protein sequence ID" value="Solyc02g062515.1.1"/>
    <property type="gene ID" value="Solyc02g062515.1"/>
</dbReference>
<proteinExistence type="predicted"/>
<keyword evidence="3" id="KW-1185">Reference proteome</keyword>